<keyword evidence="1" id="KW-0175">Coiled coil</keyword>
<dbReference type="Gene3D" id="3.80.10.10">
    <property type="entry name" value="Ribonuclease Inhibitor"/>
    <property type="match status" value="1"/>
</dbReference>
<dbReference type="SUPFAM" id="SSF52058">
    <property type="entry name" value="L domain-like"/>
    <property type="match status" value="1"/>
</dbReference>
<dbReference type="Pfam" id="PF13306">
    <property type="entry name" value="LRR_5"/>
    <property type="match status" value="1"/>
</dbReference>
<keyword evidence="4" id="KW-1185">Reference proteome</keyword>
<comment type="caution">
    <text evidence="3">The sequence shown here is derived from an EMBL/GenBank/DDBJ whole genome shotgun (WGS) entry which is preliminary data.</text>
</comment>
<feature type="coiled-coil region" evidence="1">
    <location>
        <begin position="254"/>
        <end position="291"/>
    </location>
</feature>
<dbReference type="InterPro" id="IPR026906">
    <property type="entry name" value="LRR_5"/>
</dbReference>
<dbReference type="InterPro" id="IPR053139">
    <property type="entry name" value="Surface_bspA-like"/>
</dbReference>
<name>A0AAD2FXZ1_9STRA</name>
<dbReference type="EMBL" id="CAKOGP040001925">
    <property type="protein sequence ID" value="CAJ1956745.1"/>
    <property type="molecule type" value="Genomic_DNA"/>
</dbReference>
<dbReference type="Proteomes" id="UP001295423">
    <property type="component" value="Unassembled WGS sequence"/>
</dbReference>
<dbReference type="PANTHER" id="PTHR45661">
    <property type="entry name" value="SURFACE ANTIGEN"/>
    <property type="match status" value="1"/>
</dbReference>
<proteinExistence type="predicted"/>
<organism evidence="3 4">
    <name type="scientific">Cylindrotheca closterium</name>
    <dbReference type="NCBI Taxonomy" id="2856"/>
    <lineage>
        <taxon>Eukaryota</taxon>
        <taxon>Sar</taxon>
        <taxon>Stramenopiles</taxon>
        <taxon>Ochrophyta</taxon>
        <taxon>Bacillariophyta</taxon>
        <taxon>Bacillariophyceae</taxon>
        <taxon>Bacillariophycidae</taxon>
        <taxon>Bacillariales</taxon>
        <taxon>Bacillariaceae</taxon>
        <taxon>Cylindrotheca</taxon>
    </lineage>
</organism>
<gene>
    <name evidence="3" type="ORF">CYCCA115_LOCUS16376</name>
</gene>
<accession>A0AAD2FXZ1</accession>
<evidence type="ECO:0000313" key="3">
    <source>
        <dbReference type="EMBL" id="CAJ1956745.1"/>
    </source>
</evidence>
<evidence type="ECO:0000256" key="1">
    <source>
        <dbReference type="SAM" id="Coils"/>
    </source>
</evidence>
<evidence type="ECO:0008006" key="5">
    <source>
        <dbReference type="Google" id="ProtNLM"/>
    </source>
</evidence>
<dbReference type="AlphaFoldDB" id="A0AAD2FXZ1"/>
<evidence type="ECO:0000256" key="2">
    <source>
        <dbReference type="SAM" id="MobiDB-lite"/>
    </source>
</evidence>
<protein>
    <recommendedName>
        <fullName evidence="5">Leucine-rich repeat domain-containing protein</fullName>
    </recommendedName>
</protein>
<dbReference type="InterPro" id="IPR032675">
    <property type="entry name" value="LRR_dom_sf"/>
</dbReference>
<evidence type="ECO:0000313" key="4">
    <source>
        <dbReference type="Proteomes" id="UP001295423"/>
    </source>
</evidence>
<reference evidence="3" key="1">
    <citation type="submission" date="2023-08" db="EMBL/GenBank/DDBJ databases">
        <authorList>
            <person name="Audoor S."/>
            <person name="Bilcke G."/>
        </authorList>
    </citation>
    <scope>NUCLEOTIDE SEQUENCE</scope>
</reference>
<sequence>MIEIFVYKGGNQVIPEDVELVRIDPSVKIIEKWAFEDRPKLRYVQFSEGLQKIGSNAFSNCVSLESIRLPSTMTAVHKGSFYNCVSVTSVVLNEGLEIIEKDAFSGCGMELLWLPSTMKYVRTGAFDSCKELKKVALNEGLVKVENYAFNLCDNLETIEVPSSETVIDAFAIPEKTSQITGKYIPFWDQVHYRYEQGEKARMEKYGMNSVPIDDSEMDDSTMMNSKPSPEDTSSSRKPLAIFPAPTKKRSKETKADIQLMLADKQEQIESLKKLLMSAERERDELQTKLNEYDMPE</sequence>
<dbReference type="PANTHER" id="PTHR45661:SF3">
    <property type="entry name" value="IG-LIKE DOMAIN-CONTAINING PROTEIN"/>
    <property type="match status" value="1"/>
</dbReference>
<feature type="region of interest" description="Disordered" evidence="2">
    <location>
        <begin position="213"/>
        <end position="254"/>
    </location>
</feature>
<feature type="compositionally biased region" description="Polar residues" evidence="2">
    <location>
        <begin position="221"/>
        <end position="236"/>
    </location>
</feature>